<proteinExistence type="predicted"/>
<comment type="caution">
    <text evidence="1">The sequence shown here is derived from an EMBL/GenBank/DDBJ whole genome shotgun (WGS) entry which is preliminary data.</text>
</comment>
<gene>
    <name evidence="1" type="ORF">HF999_16465</name>
</gene>
<name>A0A846X2W3_9ACTN</name>
<protein>
    <submittedName>
        <fullName evidence="1">Uncharacterized protein</fullName>
    </submittedName>
</protein>
<evidence type="ECO:0000313" key="2">
    <source>
        <dbReference type="Proteomes" id="UP000582646"/>
    </source>
</evidence>
<dbReference type="EMBL" id="JAAXOQ010000024">
    <property type="protein sequence ID" value="NKY19957.1"/>
    <property type="molecule type" value="Genomic_DNA"/>
</dbReference>
<reference evidence="1 2" key="1">
    <citation type="submission" date="2020-04" db="EMBL/GenBank/DDBJ databases">
        <title>MicrobeNet Type strains.</title>
        <authorList>
            <person name="Nicholson A.C."/>
        </authorList>
    </citation>
    <scope>NUCLEOTIDE SEQUENCE [LARGE SCALE GENOMIC DNA]</scope>
    <source>
        <strain evidence="1 2">DSM 44113</strain>
    </source>
</reference>
<accession>A0A846X2W3</accession>
<organism evidence="1 2">
    <name type="scientific">Tsukamurella spumae</name>
    <dbReference type="NCBI Taxonomy" id="44753"/>
    <lineage>
        <taxon>Bacteria</taxon>
        <taxon>Bacillati</taxon>
        <taxon>Actinomycetota</taxon>
        <taxon>Actinomycetes</taxon>
        <taxon>Mycobacteriales</taxon>
        <taxon>Tsukamurellaceae</taxon>
        <taxon>Tsukamurella</taxon>
    </lineage>
</organism>
<dbReference type="Proteomes" id="UP000582646">
    <property type="component" value="Unassembled WGS sequence"/>
</dbReference>
<sequence>MSTTPFNSSITPQVLASYQQATEELTRTLARSGDVLNEAIRHMQQTADQAPADDDLDDLLRHYVRKTNINSGTPAPALCGVIKTWRKGAAGGALECVPGIICPDCNSVYERFRP</sequence>
<evidence type="ECO:0000313" key="1">
    <source>
        <dbReference type="EMBL" id="NKY19957.1"/>
    </source>
</evidence>
<dbReference type="AlphaFoldDB" id="A0A846X2W3"/>
<dbReference type="RefSeq" id="WP_168546934.1">
    <property type="nucleotide sequence ID" value="NZ_BAAAKS010000018.1"/>
</dbReference>
<keyword evidence="2" id="KW-1185">Reference proteome</keyword>